<accession>A0A977IDY0</accession>
<organism evidence="1">
    <name type="scientific">Nitrososphaera viennensis</name>
    <dbReference type="NCBI Taxonomy" id="1034015"/>
    <lineage>
        <taxon>Archaea</taxon>
        <taxon>Nitrososphaerota</taxon>
        <taxon>Nitrososphaeria</taxon>
        <taxon>Nitrososphaerales</taxon>
        <taxon>Nitrososphaeraceae</taxon>
        <taxon>Nitrososphaera</taxon>
    </lineage>
</organism>
<gene>
    <name evidence="1" type="ORF">NWT39_00035</name>
</gene>
<dbReference type="Gene3D" id="2.120.10.30">
    <property type="entry name" value="TolB, C-terminal domain"/>
    <property type="match status" value="1"/>
</dbReference>
<dbReference type="RefSeq" id="WP_258914143.1">
    <property type="nucleotide sequence ID" value="NZ_CP103305.1"/>
</dbReference>
<dbReference type="PANTHER" id="PTHR46388">
    <property type="entry name" value="NHL REPEAT-CONTAINING PROTEIN 2"/>
    <property type="match status" value="1"/>
</dbReference>
<evidence type="ECO:0008006" key="2">
    <source>
        <dbReference type="Google" id="ProtNLM"/>
    </source>
</evidence>
<protein>
    <recommendedName>
        <fullName evidence="2">NHL repeat-containing protein</fullName>
    </recommendedName>
</protein>
<dbReference type="GeneID" id="74945273"/>
<evidence type="ECO:0000313" key="1">
    <source>
        <dbReference type="EMBL" id="UVS69193.1"/>
    </source>
</evidence>
<dbReference type="EMBL" id="CP103305">
    <property type="protein sequence ID" value="UVS69193.1"/>
    <property type="molecule type" value="Genomic_DNA"/>
</dbReference>
<name>A0A977IDY0_9ARCH</name>
<dbReference type="SUPFAM" id="SSF63825">
    <property type="entry name" value="YWTD domain"/>
    <property type="match status" value="1"/>
</dbReference>
<dbReference type="Proteomes" id="UP001059771">
    <property type="component" value="Chromosome"/>
</dbReference>
<dbReference type="PANTHER" id="PTHR46388:SF2">
    <property type="entry name" value="NHL REPEAT-CONTAINING PROTEIN 2"/>
    <property type="match status" value="1"/>
</dbReference>
<dbReference type="InterPro" id="IPR011042">
    <property type="entry name" value="6-blade_b-propeller_TolB-like"/>
</dbReference>
<proteinExistence type="predicted"/>
<reference evidence="1" key="1">
    <citation type="submission" date="2022-08" db="EMBL/GenBank/DDBJ databases">
        <title>Dynamic responses of ammonia-oxidizing microbial communities induced by reactive oxygen species (ROS) in fluctuating redox aquifers.</title>
        <authorList>
            <person name="Wang P."/>
            <person name="Wang H."/>
        </authorList>
    </citation>
    <scope>NUCLEOTIDE SEQUENCE</scope>
    <source>
        <strain evidence="1">PLX03</strain>
    </source>
</reference>
<dbReference type="AlphaFoldDB" id="A0A977IDY0"/>
<sequence length="121" mass="13477">MLPVGLPHAVVIHYFAWARLQHPLGVHCAGNKIYVADTYNHAVRLIDLDTQQVSTVVGRAAADKAMMMCRIDDPACDTLGLFEPSDVKQKGNTLYIADTNNHLVRMFDLDKMVLKTLAIKE</sequence>